<dbReference type="Pfam" id="PF07728">
    <property type="entry name" value="AAA_5"/>
    <property type="match status" value="8"/>
</dbReference>
<dbReference type="EMBL" id="JAPDFR010000002">
    <property type="protein sequence ID" value="KAK0389279.1"/>
    <property type="molecule type" value="Genomic_DNA"/>
</dbReference>
<evidence type="ECO:0000256" key="2">
    <source>
        <dbReference type="ARBA" id="ARBA00004642"/>
    </source>
</evidence>
<dbReference type="InterPro" id="IPR012099">
    <property type="entry name" value="Midasin"/>
</dbReference>
<feature type="compositionally biased region" description="Basic and acidic residues" evidence="11">
    <location>
        <begin position="4192"/>
        <end position="4220"/>
    </location>
</feature>
<gene>
    <name evidence="13" type="ORF">NLU13_2854</name>
</gene>
<feature type="compositionally biased region" description="Basic and acidic residues" evidence="11">
    <location>
        <begin position="4566"/>
        <end position="4589"/>
    </location>
</feature>
<dbReference type="Gene3D" id="3.40.50.410">
    <property type="entry name" value="von Willebrand factor, type A domain"/>
    <property type="match status" value="1"/>
</dbReference>
<dbReference type="SMART" id="SM00382">
    <property type="entry name" value="AAA"/>
    <property type="match status" value="6"/>
</dbReference>
<feature type="compositionally biased region" description="Polar residues" evidence="11">
    <location>
        <begin position="4624"/>
        <end position="4633"/>
    </location>
</feature>
<feature type="region of interest" description="Disordered" evidence="11">
    <location>
        <begin position="4062"/>
        <end position="4640"/>
    </location>
</feature>
<dbReference type="InterPro" id="IPR003593">
    <property type="entry name" value="AAA+_ATPase"/>
</dbReference>
<dbReference type="GO" id="GO:0000027">
    <property type="term" value="P:ribosomal large subunit assembly"/>
    <property type="evidence" value="ECO:0007669"/>
    <property type="project" value="InterPro"/>
</dbReference>
<feature type="compositionally biased region" description="Acidic residues" evidence="11">
    <location>
        <begin position="4323"/>
        <end position="4341"/>
    </location>
</feature>
<dbReference type="InterPro" id="IPR002035">
    <property type="entry name" value="VWF_A"/>
</dbReference>
<dbReference type="FunFam" id="3.40.50.300:FF:001368">
    <property type="entry name" value="Midasin"/>
    <property type="match status" value="1"/>
</dbReference>
<feature type="compositionally biased region" description="Basic and acidic residues" evidence="11">
    <location>
        <begin position="750"/>
        <end position="763"/>
    </location>
</feature>
<keyword evidence="5" id="KW-0597">Phosphoprotein</keyword>
<evidence type="ECO:0000256" key="3">
    <source>
        <dbReference type="ARBA" id="ARBA00007188"/>
    </source>
</evidence>
<evidence type="ECO:0000256" key="5">
    <source>
        <dbReference type="ARBA" id="ARBA00022553"/>
    </source>
</evidence>
<keyword evidence="14" id="KW-1185">Reference proteome</keyword>
<dbReference type="GO" id="GO:0005524">
    <property type="term" value="F:ATP binding"/>
    <property type="evidence" value="ECO:0007669"/>
    <property type="project" value="UniProtKB-KW"/>
</dbReference>
<dbReference type="GO" id="GO:0005730">
    <property type="term" value="C:nucleolus"/>
    <property type="evidence" value="ECO:0007669"/>
    <property type="project" value="UniProtKB-SubCell"/>
</dbReference>
<dbReference type="Proteomes" id="UP001175261">
    <property type="component" value="Unassembled WGS sequence"/>
</dbReference>
<dbReference type="InterPro" id="IPR036465">
    <property type="entry name" value="vWFA_dom_sf"/>
</dbReference>
<keyword evidence="7 10" id="KW-0067">ATP-binding</keyword>
<dbReference type="InterPro" id="IPR027417">
    <property type="entry name" value="P-loop_NTPase"/>
</dbReference>
<proteinExistence type="inferred from homology"/>
<dbReference type="GO" id="GO:0000055">
    <property type="term" value="P:ribosomal large subunit export from nucleus"/>
    <property type="evidence" value="ECO:0007669"/>
    <property type="project" value="TreeGrafter"/>
</dbReference>
<dbReference type="SUPFAM" id="SSF53300">
    <property type="entry name" value="vWA-like"/>
    <property type="match status" value="1"/>
</dbReference>
<dbReference type="GO" id="GO:0005654">
    <property type="term" value="C:nucleoplasm"/>
    <property type="evidence" value="ECO:0007669"/>
    <property type="project" value="UniProtKB-SubCell"/>
</dbReference>
<feature type="compositionally biased region" description="Low complexity" evidence="11">
    <location>
        <begin position="4424"/>
        <end position="4434"/>
    </location>
</feature>
<feature type="compositionally biased region" description="Basic and acidic residues" evidence="11">
    <location>
        <begin position="4435"/>
        <end position="4451"/>
    </location>
</feature>
<feature type="compositionally biased region" description="Acidic residues" evidence="11">
    <location>
        <begin position="4115"/>
        <end position="4134"/>
    </location>
</feature>
<evidence type="ECO:0000256" key="8">
    <source>
        <dbReference type="ARBA" id="ARBA00023186"/>
    </source>
</evidence>
<dbReference type="Pfam" id="PF21108">
    <property type="entry name" value="MDN1_4th"/>
    <property type="match status" value="1"/>
</dbReference>
<dbReference type="PANTHER" id="PTHR48103:SF2">
    <property type="entry name" value="MIDASIN"/>
    <property type="match status" value="1"/>
</dbReference>
<feature type="domain" description="VWFA" evidence="12">
    <location>
        <begin position="4722"/>
        <end position="4924"/>
    </location>
</feature>
<dbReference type="InterPro" id="IPR011704">
    <property type="entry name" value="ATPase_dyneun-rel_AAA"/>
</dbReference>
<protein>
    <recommendedName>
        <fullName evidence="4 10">Midasin</fullName>
    </recommendedName>
</protein>
<evidence type="ECO:0000256" key="4">
    <source>
        <dbReference type="ARBA" id="ARBA00017143"/>
    </source>
</evidence>
<evidence type="ECO:0000313" key="13">
    <source>
        <dbReference type="EMBL" id="KAK0389279.1"/>
    </source>
</evidence>
<feature type="region of interest" description="Disordered" evidence="11">
    <location>
        <begin position="750"/>
        <end position="770"/>
    </location>
</feature>
<dbReference type="PROSITE" id="PS50234">
    <property type="entry name" value="VWFA"/>
    <property type="match status" value="1"/>
</dbReference>
<evidence type="ECO:0000259" key="12">
    <source>
        <dbReference type="PROSITE" id="PS50234"/>
    </source>
</evidence>
<dbReference type="FunFam" id="3.40.50.300:FF:000582">
    <property type="entry name" value="Midasin"/>
    <property type="match status" value="1"/>
</dbReference>
<keyword evidence="9 10" id="KW-0539">Nucleus</keyword>
<dbReference type="PANTHER" id="PTHR48103">
    <property type="entry name" value="MIDASIN-RELATED"/>
    <property type="match status" value="1"/>
</dbReference>
<evidence type="ECO:0000256" key="10">
    <source>
        <dbReference type="PIRNR" id="PIRNR010340"/>
    </source>
</evidence>
<dbReference type="Gene3D" id="3.40.50.300">
    <property type="entry name" value="P-loop containing nucleotide triphosphate hydrolases"/>
    <property type="match status" value="6"/>
</dbReference>
<dbReference type="Pfam" id="PF17865">
    <property type="entry name" value="AAA_lid_5"/>
    <property type="match status" value="1"/>
</dbReference>
<dbReference type="InterPro" id="IPR040848">
    <property type="entry name" value="AAA_lid_7"/>
</dbReference>
<comment type="function">
    <text evidence="10">Nuclear chaperone required for maturation and nuclear export of pre-60S ribosome subunits.</text>
</comment>
<evidence type="ECO:0000256" key="9">
    <source>
        <dbReference type="ARBA" id="ARBA00023242"/>
    </source>
</evidence>
<reference evidence="13" key="1">
    <citation type="submission" date="2022-10" db="EMBL/GenBank/DDBJ databases">
        <title>Determination and structural analysis of whole genome sequence of Sarocladium strictum F4-1.</title>
        <authorList>
            <person name="Hu L."/>
            <person name="Jiang Y."/>
        </authorList>
    </citation>
    <scope>NUCLEOTIDE SEQUENCE</scope>
    <source>
        <strain evidence="13">F4-1</strain>
    </source>
</reference>
<dbReference type="GO" id="GO:0016887">
    <property type="term" value="F:ATP hydrolysis activity"/>
    <property type="evidence" value="ECO:0007669"/>
    <property type="project" value="InterPro"/>
</dbReference>
<dbReference type="FunFam" id="3.40.50.300:FF:000712">
    <property type="entry name" value="Midasin"/>
    <property type="match status" value="1"/>
</dbReference>
<evidence type="ECO:0000313" key="14">
    <source>
        <dbReference type="Proteomes" id="UP001175261"/>
    </source>
</evidence>
<evidence type="ECO:0000256" key="11">
    <source>
        <dbReference type="SAM" id="MobiDB-lite"/>
    </source>
</evidence>
<feature type="compositionally biased region" description="Acidic residues" evidence="11">
    <location>
        <begin position="4226"/>
        <end position="4246"/>
    </location>
</feature>
<accession>A0AA39GLR3</accession>
<dbReference type="GO" id="GO:0030687">
    <property type="term" value="C:preribosome, large subunit precursor"/>
    <property type="evidence" value="ECO:0007669"/>
    <property type="project" value="TreeGrafter"/>
</dbReference>
<feature type="compositionally biased region" description="Basic and acidic residues" evidence="11">
    <location>
        <begin position="4463"/>
        <end position="4479"/>
    </location>
</feature>
<dbReference type="InterPro" id="IPR041190">
    <property type="entry name" value="Midasin_AAA_lid_5"/>
</dbReference>
<feature type="compositionally biased region" description="Acidic residues" evidence="11">
    <location>
        <begin position="4141"/>
        <end position="4173"/>
    </location>
</feature>
<sequence>MAAIDVSRQRWSLLQDAATMQLLPSEISAVIRDDTSTRLLDAVAEAALSPPLTEHIFVHFEAVFADVCARWIATAADESRRIRVASSLARVLPFAPYLAAFISQPTALSRHQHASSHAQALCLRLPDFNANPEALSDTELSRLLLTAWRLVHFDSRTFCQSISPAPMQRLFRHSSRAIRYLAVRIYCQLLRASDLRLEELLKEHVGEGEAVPGDFDGQTVDYGFLSLHEQTRAKRILLARELVRNHASDSVPRITPQSLSQYVIAYDNAVLPRPLGPTGDLSHLVMTSTTKQNLQELAKCLQTSDPVLLHGLPGVGKTSLIHEIARDLGMYSDMVTLHLNEQTDAKMLIGLYSTDSKPGSFQWRPGVLTTAVKEGRWVLVEDLDRAPTEVLSTLLPLIERKELLIPSRGEKIRAANSFRLFATVRTLKGMNGKENLPSLVGMRFWQTLHVEPITTDEVEQVIVEAYPFLRKFVTGVLAVFRRLVAMSNGQTMRSSGRPITMRDLLKWCRRLQDCLQTAGSRTGEEPISETTRDWMFLEALDCFAGSTPDVQTAHTIGQAIAEEMHLSKDRADHYMTANIPPLEEDETRLSIGRTRLRKNKFANRLRKSKRPFASTAHAKRLLEQIAVAIKLEEPVLLVGETGIGKTTVVQQLAESLGHKLIAVNLSQQSEVGDLLGGFKPVNARNLAVPLKEEFEDLFSATGISITKNQKYLDQIGKCFAKGQWSRVSKLWKEAPKMFLQIVAALERKQDDQAEARSTEDQPAKRRKTGSKLETLRDLRPRWDAFARNLEQFDIQIAGGSGNFAFSFVEGNLVKALRNGDWVLLDEINLASPDTLESIADLLTGPQERPSLLLSETGEIEKIVAHPNFRIFGAMNPATDVGKRDLPVGIRSRFTELYVRSPDTDLKDLLTIIKTYIGSNAKNDQAADDIARLYVNTKRMAEEKRLVDGANEVPHFSLRTLTRVLTYVNTIAPSYGLRRALYEGFSMGFLTLLSRESEAMLVPLIHHHLFDRHGSSQSLLSQAPKHPNDGKEYVKFRNKDRDRQYWLFQGDQEPVQRADYIITPYVERNLLNLVRATSTRKFPILIQGPTSAGKTSMIEYLANFTGNKFVRINNHEHTDLQEYLGTYVSGTDGKLKFQEGLLVQAMRQGHWIVLDELNLAPTDVLEALNRLLDDNRELLIPETQEVVKPHENFILFATQNPPGLYGGRKALSRAFRNRFLELHFDDIPEDELEFILQQRSINTSPPDCRRIVTVYKELSRLRQTSRLFEQKDSFATLRDLFRWALRGADTREEIAAQGFMLLAERVRNEDERLAVKDVIEKVFKVKIDIQALYSIDALPELKKMANQANSQGVVWTHAMRRLYILVARALRNKEPVLLVGETGCGKTTVCQLLAEALSKELHIVNAHQNTETGDLIGSQRPLRNRGAITEALEQDLRRVLKEAGLEAQGPLDQLLEQYKLLSPEAAQSITSEDKARIATNEMRSKALFEWSDGALVEAMKDGQFFLLDEISLADDSVLERLNSVLEPSRTLLLAEKGIDDSLVIAQPDFQFFATMNPGGDFGKKELSPALRNRFTEIWVPPLSDSEDIYQIVETKLEQRARSLTGIIIQFASWFGAKFRPNSATAFSVREILVWVQFINKFETENPLASLVHGASTVFIDSIGANPSALLAVEGKTVNQQRQLCLQKLSELAKEDLSSFYQNKPELDMNNEFLKIGAFSIPRLPSGTADPGFAFHAPTTRLNAMRVLRALQMKKPILLEGNPGVGKTTLVAALSQACGQPLTRINLSDQTDLMDLFGTDVPVEGAEAGNFAWRDAPFLQAMQKGEWVLLDEMNLASQSVLEGLNACLDHRGEVYISELDQVFKRHPNFRLFAAQNPHHQGGGRKGLPASFVNRFIVVYADTFTEDDLTLIASHNFPDLPAATITNLIRFVSQMDQELIVKKSFGSSGGPWEFNLRDVLRWLKLLTAPDPILRTGRTDDYLDIVIRQRFRTQRDRESVDRLYESIMSAAPQPHSLYHNITQQFGQVGLAVLQRGLNTQIEPFPKIDVVPRLSELESLMICVKQNIPCILSGPSGVGKSALLEHVAAIAGKALVVFPINADIDTMDLIGGFEQADPLRELNAALRDLYQFLQESILSLAPADAPTGALDLIHLLGDVATDAGSITPTREAVDSLLKQVPKDSEVGKALEEAKVLLERPVVLSDPRFEWLDGVIVKALEKGQWLVLDNANMCNASVLDRLNSLLEPNGFLSINEHCGPGGEPRIVRPHPDFRIFLTTDPRYGELSRAMRNRAVEIFLDAMPPALEPSTKLVAGIESNLFRYSTLTTVADVLGSNTTTHEIALDHLSCPDLALLSRYQGEAKSLTKESAKEAPMVDDFATFLQSSSGKASVSVVAQFYSQNADLPSTVSSALPLNPMNNPSVARLLQPSEQAKWLGICLDFGYELYVVRNELSTLQVQAQSSKITSLTRLQRSLVSDRVVAVSKDSTVGLAKFVSSIATAMDSLLQTPPTVPSESLNRALALRLAACYLHRTMEMTNSAAFDEAEFHAHLVLGSKIMRNHISNESDVIGQHFAKSIVRMLEQLFAHGFKLKTGLSMEQLWVTFRPILIGDQESMSRILQIIELGNRFDQLRWKTASGLPSLSKALSTLEQSFEIARSADTQVDELIANLRSAVESFETETANDAPTHKPYLVQQFDALRQLAVLRKMCRQEMSENLSDDEPTDRTVITLSNVPSKSSLLFAGMHGPASRLQLLDFLTVTGTRVWDGKLLASSWQKLRDLDSVTLGALALVEAELPVLGRQLANFSHSVTEDPLLRLNDVLYLLIVDTFASYDPNVRTACSSLQLTSSEDMRQLKDILTQTCHGLDAHDFCKVSQEHLLPALDAIESASRSEIDRTHYSALAWVHFSSGLVELFIPDKMFDPEIRPRMERDFHKDLLEGLESKMRVIGEFEKLFTGRNSNSRIQLLKDEATAIGPLPAEVLPVYRPQPSQLSRLQAEFSNILKIVMGPSIVSLLQQDPASDPNLDELQLVKGNLERLLDRLGARFEAYQDVTQPASNLLRCMLVGLSMFEAKTEVRKPLITPNYLGNVPFLGGISSSVEVADDKHHTFGKLEMMRTAASVEGLHKLTQVERQAIAECFHVFFEDWRKRLESDRKAEEAKTSLYRFRGSAEDEEDMDEQEFNELFPSYEDDNETKSSAHREEVRDMSRRVADIHAKIFGTQVTDPGTAIRDLIEDTTERLKESAKDRGFICHDWNRRLLPGVMTLLQEKSDGLTSPVPNSQYNFYTDANLPEARQLVILTNKIKQRFRELQLVDEIGHMQPLADVVMACDKLLELVHSEPLARILTRVEQLHALVYEWQFGGWASKVYGAPVLYDSLTETIVRWRRVELSTWARLLDTEFSKCKDDARSWYFIAYEVVIAVPLSMLGSASDLREYAVSLAQNLQLYFSTSILGQFQARLGLLGQLQNHLELLARDHPSLNIIVNAVTNFSAFYRRYEKAVREAIEKGRAPIEKKMKDVLLMASWKDTNINALRESARKSHQKLFRLVRKFRAVLGQEMKAIIEQGLPDMEQAPPAHPARHLEAVIMPSDAVQIVKKSLPGWLDDHKRIGNMPQTVNIMRRVGASALETSAIGHLLNDFVGTLQSSAAELRKETPPTLTEENKSLVKHLKTRKRKLFADTLRNLRQMGLQYNLAQDRLTEQDSSAKIFSTVPPVVYSEDSFVLSANYYFEKVLDLLPKVRNTARDHSEDLTPAEVGRSIGFAEGILHLLLSQRKQLAVSVGGFARLQESVRSIAAIGSLLDDKDELGLRQTKFDWHRHVAWLVNLLQYAINLVKTHENLGRNCDNIVELLQRHVDEIREQLKLLASYQSLPDSLTSDRRSKLEINLSKTVSDIRQALLECQKRWPNLEYIVDSILPWTHVEIQDFKDMAEDGLSSVEGFGDALSTLCDKALVSVERMKRNCGREPVQETDSDWLAKSNERLFSTINGLRMSAVRSEVDSCLSMLHDLLRTGSIASNGVVAAARLVVPILDQYVDSCQSIIEQLSANHQATAHMGFKLTTLFLQMSSQGFCTPQEKSDEESAAEGKLESGTGLGDGDGAEDISKDIQDDEDLSELAQEAKKEEGDEIEDEKDAVDMADEELEGEMGSVAGDDDEEDEKKDGEEGEEDEEDIDEEAGDVDDLDPTAVDEKMWDGKDEDEAEKDQQGDKAKGQKKDDEQMATDEKPQKEDNGQQEPDNAETEDSQPEAEEPDEEQEEVKDASEMNRQEQTAEENDALALPEEMDLDLDEEASETEDDDMDQLSDVEDDKLDDTQKPGTDDEEDLPADELKQEQEQEQENTDQISEDGDEDDQVEGKDDGQATDEVKEEDESEQEEPKDEQHDQAPQSADQGATDLDNAAPSDVRGSGEDQNAESMELDQHFQSNAAKQEEGKTGDGAADQAATAGKEGKMSRSDDPMERGEPDTEESQPSTNDPFKKLGDALERWHRQRSDIQQADADQEAQSKDDPDQAQEQAHQEFQHLQNDDDAADTQAMGTAKEDEVQPIDESMGIDDDAQDPSSRLLDDKKAEDQTQDDAELMDRDEKDEAEEDAKVHKEADDGRSGVQTRQGNYQREHTPSQDETMVGEHDDSDETVEEASTQLSTTHLTDERRPLREYEEAARQWSDFQSKTHALSLSLTSQLRLILTPSQTTKLSGSFRTGKRLNIKRIIPYIASSYKRDKIWMRRSIPTKRTYQILLCVDDSKSMGESSSGKLAMESLVMVSRSLTMLEAGQIGVLGFGGDVFPAHSLTEPFASDAGAKVLQNFTFSQDKTDVALLIRNTIDTFKEARQQTSGTGSDLWQLALILSDGLTPSSAHDSIRRLLREAIEERIMIVFIIMDDTEKKKGDSVLELKEAKFVNEGGESRVVIERYLDTFPFQYYLIVHNLEDLPGALAGLLRTWFAEVTA</sequence>
<dbReference type="InterPro" id="IPR048617">
    <property type="entry name" value="MDN1_AAA_lid_4"/>
</dbReference>
<name>A0AA39GLR3_SARSR</name>
<dbReference type="CDD" id="cd00009">
    <property type="entry name" value="AAA"/>
    <property type="match status" value="4"/>
</dbReference>
<organism evidence="13 14">
    <name type="scientific">Sarocladium strictum</name>
    <name type="common">Black bundle disease fungus</name>
    <name type="synonym">Acremonium strictum</name>
    <dbReference type="NCBI Taxonomy" id="5046"/>
    <lineage>
        <taxon>Eukaryota</taxon>
        <taxon>Fungi</taxon>
        <taxon>Dikarya</taxon>
        <taxon>Ascomycota</taxon>
        <taxon>Pezizomycotina</taxon>
        <taxon>Sordariomycetes</taxon>
        <taxon>Hypocreomycetidae</taxon>
        <taxon>Hypocreales</taxon>
        <taxon>Sarocladiaceae</taxon>
        <taxon>Sarocladium</taxon>
    </lineage>
</organism>
<dbReference type="PIRSF" id="PIRSF010340">
    <property type="entry name" value="Midasin"/>
    <property type="match status" value="1"/>
</dbReference>
<dbReference type="FunFam" id="3.40.50.300:FF:000142">
    <property type="entry name" value="Midasin"/>
    <property type="match status" value="1"/>
</dbReference>
<keyword evidence="6 10" id="KW-0547">Nucleotide-binding</keyword>
<keyword evidence="8 10" id="KW-0143">Chaperone</keyword>
<feature type="compositionally biased region" description="Acidic residues" evidence="11">
    <location>
        <begin position="4354"/>
        <end position="4366"/>
    </location>
</feature>
<dbReference type="SUPFAM" id="SSF52540">
    <property type="entry name" value="P-loop containing nucleoside triphosphate hydrolases"/>
    <property type="match status" value="6"/>
</dbReference>
<evidence type="ECO:0000256" key="1">
    <source>
        <dbReference type="ARBA" id="ARBA00004604"/>
    </source>
</evidence>
<evidence type="ECO:0000256" key="7">
    <source>
        <dbReference type="ARBA" id="ARBA00022840"/>
    </source>
</evidence>
<dbReference type="Pfam" id="PF17867">
    <property type="entry name" value="AAA_lid_7"/>
    <property type="match status" value="3"/>
</dbReference>
<comment type="similarity">
    <text evidence="3 10">Belongs to the midasin family.</text>
</comment>
<comment type="caution">
    <text evidence="13">The sequence shown here is derived from an EMBL/GenBank/DDBJ whole genome shotgun (WGS) entry which is preliminary data.</text>
</comment>
<evidence type="ECO:0000256" key="6">
    <source>
        <dbReference type="ARBA" id="ARBA00022741"/>
    </source>
</evidence>
<comment type="subcellular location">
    <subcellularLocation>
        <location evidence="1">Nucleus</location>
        <location evidence="1">Nucleolus</location>
    </subcellularLocation>
    <subcellularLocation>
        <location evidence="2">Nucleus</location>
        <location evidence="2">Nucleoplasm</location>
    </subcellularLocation>
</comment>
<feature type="compositionally biased region" description="Acidic residues" evidence="11">
    <location>
        <begin position="4259"/>
        <end position="4299"/>
    </location>
</feature>